<reference evidence="1 2" key="1">
    <citation type="submission" date="2023-06" db="EMBL/GenBank/DDBJ databases">
        <title>Microbacterium sp. nov., isolated from a waste landfill.</title>
        <authorList>
            <person name="Wen W."/>
        </authorList>
    </citation>
    <scope>NUCLEOTIDE SEQUENCE [LARGE SCALE GENOMIC DNA]</scope>
    <source>
        <strain evidence="1 2">ASV49</strain>
    </source>
</reference>
<evidence type="ECO:0000313" key="1">
    <source>
        <dbReference type="EMBL" id="MDL9979586.1"/>
    </source>
</evidence>
<accession>A0ABT7MYR5</accession>
<evidence type="ECO:0000313" key="2">
    <source>
        <dbReference type="Proteomes" id="UP001235064"/>
    </source>
</evidence>
<proteinExistence type="predicted"/>
<name>A0ABT7MYR5_9MICO</name>
<sequence length="72" mass="8048">MSTISVSTRAPRHTAPSRSERLLLRGSALLERIALQHMIRRTAATDIERRRETAAEVRRDAQAAAGLQLLSR</sequence>
<organism evidence="1 2">
    <name type="scientific">Microbacterium candidum</name>
    <dbReference type="NCBI Taxonomy" id="3041922"/>
    <lineage>
        <taxon>Bacteria</taxon>
        <taxon>Bacillati</taxon>
        <taxon>Actinomycetota</taxon>
        <taxon>Actinomycetes</taxon>
        <taxon>Micrococcales</taxon>
        <taxon>Microbacteriaceae</taxon>
        <taxon>Microbacterium</taxon>
    </lineage>
</organism>
<gene>
    <name evidence="1" type="ORF">QSV35_09590</name>
</gene>
<dbReference type="Proteomes" id="UP001235064">
    <property type="component" value="Unassembled WGS sequence"/>
</dbReference>
<dbReference type="RefSeq" id="WP_286288521.1">
    <property type="nucleotide sequence ID" value="NZ_JASXSZ010000003.1"/>
</dbReference>
<comment type="caution">
    <text evidence="1">The sequence shown here is derived from an EMBL/GenBank/DDBJ whole genome shotgun (WGS) entry which is preliminary data.</text>
</comment>
<keyword evidence="2" id="KW-1185">Reference proteome</keyword>
<dbReference type="EMBL" id="JASXSZ010000003">
    <property type="protein sequence ID" value="MDL9979586.1"/>
    <property type="molecule type" value="Genomic_DNA"/>
</dbReference>
<protein>
    <submittedName>
        <fullName evidence="1">Uncharacterized protein</fullName>
    </submittedName>
</protein>